<evidence type="ECO:0000313" key="2">
    <source>
        <dbReference type="Proteomes" id="UP000005239"/>
    </source>
</evidence>
<accession>A0A8R1UUI9</accession>
<proteinExistence type="predicted"/>
<gene>
    <name evidence="1" type="primary">WBGene00279043</name>
</gene>
<dbReference type="AlphaFoldDB" id="A0A2A6C3K1"/>
<evidence type="ECO:0000313" key="1">
    <source>
        <dbReference type="EnsemblMetazoa" id="PPA40674.1"/>
    </source>
</evidence>
<reference evidence="1" key="2">
    <citation type="submission" date="2022-06" db="UniProtKB">
        <authorList>
            <consortium name="EnsemblMetazoa"/>
        </authorList>
    </citation>
    <scope>IDENTIFICATION</scope>
    <source>
        <strain evidence="1">PS312</strain>
    </source>
</reference>
<keyword evidence="2" id="KW-1185">Reference proteome</keyword>
<dbReference type="PANTHER" id="PTHR23020:SF8">
    <property type="entry name" value="CHK KINASE-LIKE DOMAIN-CONTAINING PROTEIN"/>
    <property type="match status" value="1"/>
</dbReference>
<dbReference type="SUPFAM" id="SSF56112">
    <property type="entry name" value="Protein kinase-like (PK-like)"/>
    <property type="match status" value="1"/>
</dbReference>
<dbReference type="InterPro" id="IPR012877">
    <property type="entry name" value="Dhs-27"/>
</dbReference>
<dbReference type="InterPro" id="IPR011009">
    <property type="entry name" value="Kinase-like_dom_sf"/>
</dbReference>
<dbReference type="Gene3D" id="3.90.1200.10">
    <property type="match status" value="1"/>
</dbReference>
<organism evidence="1 2">
    <name type="scientific">Pristionchus pacificus</name>
    <name type="common">Parasitic nematode worm</name>
    <dbReference type="NCBI Taxonomy" id="54126"/>
    <lineage>
        <taxon>Eukaryota</taxon>
        <taxon>Metazoa</taxon>
        <taxon>Ecdysozoa</taxon>
        <taxon>Nematoda</taxon>
        <taxon>Chromadorea</taxon>
        <taxon>Rhabditida</taxon>
        <taxon>Rhabditina</taxon>
        <taxon>Diplogasteromorpha</taxon>
        <taxon>Diplogasteroidea</taxon>
        <taxon>Neodiplogasteridae</taxon>
        <taxon>Pristionchus</taxon>
    </lineage>
</organism>
<accession>A0A2A6C3K1</accession>
<dbReference type="EnsemblMetazoa" id="PPA40674.1">
    <property type="protein sequence ID" value="PPA40674.1"/>
    <property type="gene ID" value="WBGene00279043"/>
</dbReference>
<dbReference type="PANTHER" id="PTHR23020">
    <property type="entry name" value="UNCHARACTERIZED NUCLEAR HORMONE RECEPTOR-RELATED"/>
    <property type="match status" value="1"/>
</dbReference>
<reference evidence="2" key="1">
    <citation type="journal article" date="2008" name="Nat. Genet.">
        <title>The Pristionchus pacificus genome provides a unique perspective on nematode lifestyle and parasitism.</title>
        <authorList>
            <person name="Dieterich C."/>
            <person name="Clifton S.W."/>
            <person name="Schuster L.N."/>
            <person name="Chinwalla A."/>
            <person name="Delehaunty K."/>
            <person name="Dinkelacker I."/>
            <person name="Fulton L."/>
            <person name="Fulton R."/>
            <person name="Godfrey J."/>
            <person name="Minx P."/>
            <person name="Mitreva M."/>
            <person name="Roeseler W."/>
            <person name="Tian H."/>
            <person name="Witte H."/>
            <person name="Yang S.P."/>
            <person name="Wilson R.K."/>
            <person name="Sommer R.J."/>
        </authorList>
    </citation>
    <scope>NUCLEOTIDE SEQUENCE [LARGE SCALE GENOMIC DNA]</scope>
    <source>
        <strain evidence="2">PS312</strain>
    </source>
</reference>
<dbReference type="InterPro" id="IPR052961">
    <property type="entry name" value="Oxido-Kinase-like_Enzymes"/>
</dbReference>
<sequence>MNSIVKCLVVLYFFSRALGKLQAESTKNEMVSESIKTKDIFAEFTKSKPKESVEAVESVMGDYYGATLPSTIHKQLGLTPVFINGDLRTENVLVDKDTGDLRALIDWQCTHLGVGVEDLLRISFFAQSSEDRRATAEQLIEEMYNAFVANLGGLSAPYSLTQPHKPQSGDDEEKQRRYEVVVDKARGVLEDIVIYHEKNKTSKHNVAWNYAAA</sequence>
<dbReference type="OrthoDB" id="5915577at2759"/>
<dbReference type="Proteomes" id="UP000005239">
    <property type="component" value="Unassembled WGS sequence"/>
</dbReference>
<protein>
    <submittedName>
        <fullName evidence="1">Phosphotransferase</fullName>
    </submittedName>
</protein>
<dbReference type="Pfam" id="PF07914">
    <property type="entry name" value="DUF1679"/>
    <property type="match status" value="1"/>
</dbReference>
<name>A0A2A6C3K1_PRIPA</name>